<gene>
    <name evidence="20" type="primary">5564534</name>
</gene>
<evidence type="ECO:0000256" key="7">
    <source>
        <dbReference type="ARBA" id="ARBA00023136"/>
    </source>
</evidence>
<feature type="domain" description="Tyrosine specific protein phosphatases" evidence="19">
    <location>
        <begin position="139"/>
        <end position="205"/>
    </location>
</feature>
<evidence type="ECO:0000256" key="1">
    <source>
        <dbReference type="ARBA" id="ARBA00004370"/>
    </source>
</evidence>
<dbReference type="GO" id="GO:0008654">
    <property type="term" value="P:phospholipid biosynthetic process"/>
    <property type="evidence" value="ECO:0007669"/>
    <property type="project" value="UniProtKB-KW"/>
</dbReference>
<comment type="catalytic activity">
    <reaction evidence="12">
        <text>a 1,2-diacyl-sn-glycero-3-phospho-(1'-sn-glycero-3'-phosphate) + H2O = a 1,2-diacyl-sn-glycero-3-phospho-(1'-sn-glycerol) + phosphate</text>
        <dbReference type="Rhea" id="RHEA:33751"/>
        <dbReference type="ChEBI" id="CHEBI:15377"/>
        <dbReference type="ChEBI" id="CHEBI:43474"/>
        <dbReference type="ChEBI" id="CHEBI:60110"/>
        <dbReference type="ChEBI" id="CHEBI:64716"/>
        <dbReference type="EC" id="3.1.3.27"/>
    </reaction>
    <physiologicalReaction direction="left-to-right" evidence="12">
        <dbReference type="Rhea" id="RHEA:33752"/>
    </physiologicalReaction>
</comment>
<dbReference type="EC" id="3.1.3.27" evidence="11"/>
<dbReference type="Proteomes" id="UP000008820">
    <property type="component" value="Chromosome 1"/>
</dbReference>
<keyword evidence="6" id="KW-0443">Lipid metabolism</keyword>
<dbReference type="Gene3D" id="3.90.190.10">
    <property type="entry name" value="Protein tyrosine phosphatase superfamily"/>
    <property type="match status" value="1"/>
</dbReference>
<comment type="catalytic activity">
    <reaction evidence="15">
        <text>1,2-di-(9Z-octadecenoyl)-sn-glycero-3-phospho-(1'-sn-glycerol-3'-phosphate) + H2O = 1,2-di-(9Z-octadecenoyl)-sn-glycero-3-phospho-(1'-sn-glycerol) + phosphate</text>
        <dbReference type="Rhea" id="RHEA:42304"/>
        <dbReference type="ChEBI" id="CHEBI:15377"/>
        <dbReference type="ChEBI" id="CHEBI:43474"/>
        <dbReference type="ChEBI" id="CHEBI:75163"/>
        <dbReference type="ChEBI" id="CHEBI:78907"/>
    </reaction>
    <physiologicalReaction direction="left-to-right" evidence="15">
        <dbReference type="Rhea" id="RHEA:42305"/>
    </physiologicalReaction>
</comment>
<dbReference type="InterPro" id="IPR016130">
    <property type="entry name" value="Tyr_Pase_AS"/>
</dbReference>
<dbReference type="CDD" id="cd14524">
    <property type="entry name" value="PTPMT1"/>
    <property type="match status" value="1"/>
</dbReference>
<comment type="catalytic activity">
    <reaction evidence="13">
        <text>a 1-acyl-2-hexanoyl-sn-glycero-3-phospho-(1D-myo-inositol-5-phosphate) + H2O = a 1-acyl-2-hexanoyl-sn-glycero-3-phospho-(1D-myo-inositol) + phosphate</text>
        <dbReference type="Rhea" id="RHEA:42320"/>
        <dbReference type="ChEBI" id="CHEBI:15377"/>
        <dbReference type="ChEBI" id="CHEBI:43474"/>
        <dbReference type="ChEBI" id="CHEBI:78930"/>
        <dbReference type="ChEBI" id="CHEBI:78931"/>
    </reaction>
    <physiologicalReaction direction="left-to-right" evidence="13">
        <dbReference type="Rhea" id="RHEA:42321"/>
    </physiologicalReaction>
</comment>
<dbReference type="OrthoDB" id="273181at2759"/>
<dbReference type="GO" id="GO:0004439">
    <property type="term" value="F:phosphatidylinositol-4,5-bisphosphate 5-phosphatase activity"/>
    <property type="evidence" value="ECO:0007669"/>
    <property type="project" value="TreeGrafter"/>
</dbReference>
<dbReference type="SMART" id="SM00195">
    <property type="entry name" value="DSPc"/>
    <property type="match status" value="1"/>
</dbReference>
<evidence type="ECO:0000313" key="20">
    <source>
        <dbReference type="EnsemblMetazoa" id="AAEL025656-PB"/>
    </source>
</evidence>
<comment type="catalytic activity">
    <reaction evidence="16">
        <text>1,2-dioctanoyl-sn-glycero-3-phospho-(1D-myo-inositol-5-phosphate) + H2O = 1,2-dioctanoyl-sn-glycero-3-phospho-(1D-myo-inositol) + phosphate</text>
        <dbReference type="Rhea" id="RHEA:42308"/>
        <dbReference type="ChEBI" id="CHEBI:15377"/>
        <dbReference type="ChEBI" id="CHEBI:43474"/>
        <dbReference type="ChEBI" id="CHEBI:65221"/>
        <dbReference type="ChEBI" id="CHEBI:78911"/>
    </reaction>
    <physiologicalReaction direction="left-to-right" evidence="16">
        <dbReference type="Rhea" id="RHEA:42309"/>
    </physiologicalReaction>
</comment>
<dbReference type="PROSITE" id="PS50056">
    <property type="entry name" value="TYR_PHOSPHATASE_2"/>
    <property type="match status" value="1"/>
</dbReference>
<dbReference type="InterPro" id="IPR000340">
    <property type="entry name" value="Dual-sp_phosphatase_cat-dom"/>
</dbReference>
<dbReference type="InterPro" id="IPR029021">
    <property type="entry name" value="Prot-tyrosine_phosphatase-like"/>
</dbReference>
<evidence type="ECO:0000256" key="8">
    <source>
        <dbReference type="ARBA" id="ARBA00023209"/>
    </source>
</evidence>
<evidence type="ECO:0000256" key="14">
    <source>
        <dbReference type="ARBA" id="ARBA00052505"/>
    </source>
</evidence>
<dbReference type="PANTHER" id="PTHR46712">
    <property type="entry name" value="PHOSPHATIDYLGLYCEROPHOSPHATASE AND PROTEIN-TYROSINE PHOSPHATASE 1"/>
    <property type="match status" value="1"/>
</dbReference>
<dbReference type="InterPro" id="IPR000387">
    <property type="entry name" value="Tyr_Pase_dom"/>
</dbReference>
<comment type="catalytic activity">
    <reaction evidence="14">
        <text>1,2-dibutyryl-sn-glycero-3-phospho-(1D-myo-inositol-5-phosphate) + H2O = 1,2-dibutyryl-sn-glycero-3-phospho-(1D-myo-inositol) + phosphate</text>
        <dbReference type="Rhea" id="RHEA:42584"/>
        <dbReference type="ChEBI" id="CHEBI:15377"/>
        <dbReference type="ChEBI" id="CHEBI:43474"/>
        <dbReference type="ChEBI" id="CHEBI:82605"/>
        <dbReference type="ChEBI" id="CHEBI:82606"/>
    </reaction>
    <physiologicalReaction direction="left-to-right" evidence="14">
        <dbReference type="Rhea" id="RHEA:42585"/>
    </physiologicalReaction>
</comment>
<comment type="subcellular location">
    <subcellularLocation>
        <location evidence="1">Membrane</location>
    </subcellularLocation>
</comment>
<evidence type="ECO:0000256" key="11">
    <source>
        <dbReference type="ARBA" id="ARBA00024224"/>
    </source>
</evidence>
<dbReference type="InterPro" id="IPR044596">
    <property type="entry name" value="PTPMT1-like"/>
</dbReference>
<dbReference type="InterPro" id="IPR020422">
    <property type="entry name" value="TYR_PHOSPHATASE_DUAL_dom"/>
</dbReference>
<keyword evidence="9" id="KW-1208">Phospholipid metabolism</keyword>
<dbReference type="PANTHER" id="PTHR46712:SF1">
    <property type="entry name" value="PHOSPHATIDYLGLYCEROPHOSPHATASE AND PROTEIN-TYROSINE PHOSPHATASE 1"/>
    <property type="match status" value="1"/>
</dbReference>
<keyword evidence="21" id="KW-1185">Reference proteome</keyword>
<evidence type="ECO:0000256" key="10">
    <source>
        <dbReference type="ARBA" id="ARBA00024192"/>
    </source>
</evidence>
<evidence type="ECO:0000256" key="16">
    <source>
        <dbReference type="ARBA" id="ARBA00052780"/>
    </source>
</evidence>
<evidence type="ECO:0000259" key="19">
    <source>
        <dbReference type="PROSITE" id="PS50056"/>
    </source>
</evidence>
<dbReference type="SUPFAM" id="SSF52799">
    <property type="entry name" value="(Phosphotyrosine protein) phosphatases II"/>
    <property type="match status" value="1"/>
</dbReference>
<keyword evidence="3" id="KW-0444">Lipid biosynthesis</keyword>
<keyword evidence="5" id="KW-0904">Protein phosphatase</keyword>
<evidence type="ECO:0000256" key="5">
    <source>
        <dbReference type="ARBA" id="ARBA00022912"/>
    </source>
</evidence>
<keyword evidence="4" id="KW-0378">Hydrolase</keyword>
<sequence length="227" mass="26565">MTDQDQPQLQVQRSNRHQFKQAMFARVTFYPTLFYNVFMEKVTKRNWYDRIDENMILGALPFRSIAPEMVQQENIKAVVSMNEDYELWAFSNNKEKWSKLGVEFLQLATTDIFEAPCQEKLWSGVQFINRFLPKEKRMQSLVDAAEEFKEDRVGTVYVHCKAGRTRSATLVGCYLMMRNGWSPERAVQHMRECRPHVLLGSKQWEAMRIFHSTRLGSSAAGQKPPTQ</sequence>
<evidence type="ECO:0000256" key="4">
    <source>
        <dbReference type="ARBA" id="ARBA00022801"/>
    </source>
</evidence>
<dbReference type="EnsemblMetazoa" id="AAEL025656-RB">
    <property type="protein sequence ID" value="AAEL025656-PB"/>
    <property type="gene ID" value="AAEL025656"/>
</dbReference>
<accession>A0A6I8U8L9</accession>
<dbReference type="Pfam" id="PF00782">
    <property type="entry name" value="DSPc"/>
    <property type="match status" value="1"/>
</dbReference>
<evidence type="ECO:0000259" key="18">
    <source>
        <dbReference type="PROSITE" id="PS50054"/>
    </source>
</evidence>
<dbReference type="GO" id="GO:0004721">
    <property type="term" value="F:phosphoprotein phosphatase activity"/>
    <property type="evidence" value="ECO:0007669"/>
    <property type="project" value="UniProtKB-KW"/>
</dbReference>
<protein>
    <recommendedName>
        <fullName evidence="17">Phosphatidylglycerophosphatase and protein-tyrosine phosphatase 1</fullName>
        <ecNumber evidence="11">3.1.3.27</ecNumber>
    </recommendedName>
</protein>
<dbReference type="PROSITE" id="PS00383">
    <property type="entry name" value="TYR_PHOSPHATASE_1"/>
    <property type="match status" value="1"/>
</dbReference>
<dbReference type="PROSITE" id="PS50054">
    <property type="entry name" value="TYR_PHOSPHATASE_DUAL"/>
    <property type="match status" value="1"/>
</dbReference>
<name>A0A6I8U8L9_AEDAE</name>
<dbReference type="GO" id="GO:0016020">
    <property type="term" value="C:membrane"/>
    <property type="evidence" value="ECO:0007669"/>
    <property type="project" value="UniProtKB-SubCell"/>
</dbReference>
<dbReference type="InterPro" id="IPR042165">
    <property type="entry name" value="PTPMT1"/>
</dbReference>
<keyword evidence="8" id="KW-0594">Phospholipid biosynthesis</keyword>
<evidence type="ECO:0000256" key="2">
    <source>
        <dbReference type="ARBA" id="ARBA00005189"/>
    </source>
</evidence>
<comment type="pathway">
    <text evidence="2">Lipid metabolism.</text>
</comment>
<evidence type="ECO:0000313" key="21">
    <source>
        <dbReference type="Proteomes" id="UP000008820"/>
    </source>
</evidence>
<evidence type="ECO:0000256" key="13">
    <source>
        <dbReference type="ARBA" id="ARBA00051818"/>
    </source>
</evidence>
<dbReference type="GO" id="GO:0005737">
    <property type="term" value="C:cytoplasm"/>
    <property type="evidence" value="ECO:0007669"/>
    <property type="project" value="UniProtKB-ARBA"/>
</dbReference>
<evidence type="ECO:0000256" key="9">
    <source>
        <dbReference type="ARBA" id="ARBA00023264"/>
    </source>
</evidence>
<dbReference type="InParanoid" id="A0A6I8U8L9"/>
<keyword evidence="7" id="KW-0472">Membrane</keyword>
<organism evidence="20 21">
    <name type="scientific">Aedes aegypti</name>
    <name type="common">Yellowfever mosquito</name>
    <name type="synonym">Culex aegypti</name>
    <dbReference type="NCBI Taxonomy" id="7159"/>
    <lineage>
        <taxon>Eukaryota</taxon>
        <taxon>Metazoa</taxon>
        <taxon>Ecdysozoa</taxon>
        <taxon>Arthropoda</taxon>
        <taxon>Hexapoda</taxon>
        <taxon>Insecta</taxon>
        <taxon>Pterygota</taxon>
        <taxon>Neoptera</taxon>
        <taxon>Endopterygota</taxon>
        <taxon>Diptera</taxon>
        <taxon>Nematocera</taxon>
        <taxon>Culicoidea</taxon>
        <taxon>Culicidae</taxon>
        <taxon>Culicinae</taxon>
        <taxon>Aedini</taxon>
        <taxon>Aedes</taxon>
        <taxon>Stegomyia</taxon>
    </lineage>
</organism>
<reference evidence="20 21" key="1">
    <citation type="submission" date="2017-06" db="EMBL/GenBank/DDBJ databases">
        <title>Aedes aegypti genome working group (AGWG) sequencing and assembly.</title>
        <authorList>
            <consortium name="Aedes aegypti Genome Working Group (AGWG)"/>
            <person name="Matthews B.J."/>
        </authorList>
    </citation>
    <scope>NUCLEOTIDE SEQUENCE [LARGE SCALE GENOMIC DNA]</scope>
    <source>
        <strain evidence="20 21">LVP_AGWG</strain>
    </source>
</reference>
<dbReference type="FunFam" id="3.90.190.10:FF:000060">
    <property type="entry name" value="Phosphatidylglycerophosphatase and protein-tyrosine phosphatase 1"/>
    <property type="match status" value="1"/>
</dbReference>
<dbReference type="GO" id="GO:0008962">
    <property type="term" value="F:phosphatidylglycerophosphatase activity"/>
    <property type="evidence" value="ECO:0007669"/>
    <property type="project" value="UniProtKB-EC"/>
</dbReference>
<evidence type="ECO:0000256" key="12">
    <source>
        <dbReference type="ARBA" id="ARBA00050944"/>
    </source>
</evidence>
<dbReference type="FunCoup" id="A0A6I8U8L9">
    <property type="interactions" value="279"/>
</dbReference>
<proteinExistence type="predicted"/>
<evidence type="ECO:0000256" key="6">
    <source>
        <dbReference type="ARBA" id="ARBA00023098"/>
    </source>
</evidence>
<evidence type="ECO:0000256" key="15">
    <source>
        <dbReference type="ARBA" id="ARBA00052632"/>
    </source>
</evidence>
<evidence type="ECO:0000256" key="3">
    <source>
        <dbReference type="ARBA" id="ARBA00022516"/>
    </source>
</evidence>
<evidence type="ECO:0000256" key="17">
    <source>
        <dbReference type="ARBA" id="ARBA00069309"/>
    </source>
</evidence>
<dbReference type="AlphaFoldDB" id="A0A6I8U8L9"/>
<feature type="domain" description="Tyrosine-protein phosphatase" evidence="18">
    <location>
        <begin position="47"/>
        <end position="216"/>
    </location>
</feature>
<reference evidence="20" key="2">
    <citation type="submission" date="2020-05" db="UniProtKB">
        <authorList>
            <consortium name="EnsemblMetazoa"/>
        </authorList>
    </citation>
    <scope>IDENTIFICATION</scope>
    <source>
        <strain evidence="20">LVP_AGWG</strain>
    </source>
</reference>
<comment type="pathway">
    <text evidence="10">Phospholipid metabolism; phosphatidylglycerol biosynthesis; phosphatidylglycerol from CDP-diacylglycerol: step 2/2.</text>
</comment>